<dbReference type="AlphaFoldDB" id="A0A9X1M4G9"/>
<protein>
    <submittedName>
        <fullName evidence="2">DNA binding domain-containing protein</fullName>
    </submittedName>
</protein>
<dbReference type="InterPro" id="IPR007421">
    <property type="entry name" value="Schlafen_AlbA_2_dom"/>
</dbReference>
<dbReference type="InterPro" id="IPR038461">
    <property type="entry name" value="Schlafen_AlbA_2_dom_sf"/>
</dbReference>
<dbReference type="RefSeq" id="WP_227909155.1">
    <property type="nucleotide sequence ID" value="NZ_CP095461.1"/>
</dbReference>
<dbReference type="Gene3D" id="3.30.950.30">
    <property type="entry name" value="Schlafen, AAA domain"/>
    <property type="match status" value="1"/>
</dbReference>
<proteinExistence type="predicted"/>
<organism evidence="2 3">
    <name type="scientific">Arthrobacter gengyunqii</name>
    <dbReference type="NCBI Taxonomy" id="2886940"/>
    <lineage>
        <taxon>Bacteria</taxon>
        <taxon>Bacillati</taxon>
        <taxon>Actinomycetota</taxon>
        <taxon>Actinomycetes</taxon>
        <taxon>Micrococcales</taxon>
        <taxon>Micrococcaceae</taxon>
        <taxon>Arthrobacter</taxon>
    </lineage>
</organism>
<evidence type="ECO:0000313" key="3">
    <source>
        <dbReference type="Proteomes" id="UP001139264"/>
    </source>
</evidence>
<gene>
    <name evidence="2" type="ORF">LJ751_16175</name>
</gene>
<reference evidence="2" key="1">
    <citation type="submission" date="2021-10" db="EMBL/GenBank/DDBJ databases">
        <title>Novel species in genus Arthrobacter.</title>
        <authorList>
            <person name="Liu Y."/>
        </authorList>
    </citation>
    <scope>NUCLEOTIDE SEQUENCE</scope>
    <source>
        <strain evidence="2">Zg-Y809</strain>
    </source>
</reference>
<dbReference type="Pfam" id="PF04326">
    <property type="entry name" value="SLFN_AlbA_2"/>
    <property type="match status" value="1"/>
</dbReference>
<comment type="caution">
    <text evidence="2">The sequence shown here is derived from an EMBL/GenBank/DDBJ whole genome shotgun (WGS) entry which is preliminary data.</text>
</comment>
<dbReference type="Proteomes" id="UP001139264">
    <property type="component" value="Unassembled WGS sequence"/>
</dbReference>
<evidence type="ECO:0000313" key="2">
    <source>
        <dbReference type="EMBL" id="MCC3270871.1"/>
    </source>
</evidence>
<accession>A0A9X1M4G9</accession>
<name>A0A9X1M4G9_9MICC</name>
<feature type="domain" description="Schlafen AlbA-2" evidence="1">
    <location>
        <begin position="32"/>
        <end position="143"/>
    </location>
</feature>
<evidence type="ECO:0000259" key="1">
    <source>
        <dbReference type="Pfam" id="PF04326"/>
    </source>
</evidence>
<dbReference type="EMBL" id="JAJFZP010000015">
    <property type="protein sequence ID" value="MCC3270871.1"/>
    <property type="molecule type" value="Genomic_DNA"/>
</dbReference>
<sequence>MAFTALHRVLGMSPSELSMDLVVAAVAAAVREQADLDWKEKLPDSRDQAAKEEFVKDVTAMVNSGGGLIVFGVRENPATSAAEEIVDTGAFTDGEARRLRSIVYSAIQPAIQDLVFEAVSSGAATVVIVQVPSSVDTPHFQVRQGSLRAPRRFGAQTVDMAERDIEQAYRARFEDRRAKDDTLNELASRLLAGVPREGRVWLTAAAVPVNPRPAHLGRLSREIALDIFRDIRIQSPLLSPDNEHYFGYLDPNPRPGLRKWRAAVPTNGDVGVVEVHDRGATGLAWAPRPGDGFDAGQDLHVMFAHHFPVYVVQLLNSALDRLDISGGYLVQLMMHGADDSHPLYIRTFEYGHPKDRERLTPIHGFAPVDSFFNGGSFQDLQETVQSMALDVLNQAGIGAVDATYLRPLR</sequence>